<dbReference type="GO" id="GO:0005634">
    <property type="term" value="C:nucleus"/>
    <property type="evidence" value="ECO:0007669"/>
    <property type="project" value="TreeGrafter"/>
</dbReference>
<evidence type="ECO:0000256" key="2">
    <source>
        <dbReference type="ARBA" id="ARBA00022679"/>
    </source>
</evidence>
<dbReference type="GO" id="GO:0005737">
    <property type="term" value="C:cytoplasm"/>
    <property type="evidence" value="ECO:0007669"/>
    <property type="project" value="TreeGrafter"/>
</dbReference>
<evidence type="ECO:0000256" key="1">
    <source>
        <dbReference type="ARBA" id="ARBA00022603"/>
    </source>
</evidence>
<dbReference type="PANTHER" id="PTHR46165:SF2">
    <property type="entry name" value="SET AND MYND DOMAIN-CONTAINING PROTEIN 4"/>
    <property type="match status" value="1"/>
</dbReference>
<evidence type="ECO:0000256" key="3">
    <source>
        <dbReference type="ARBA" id="ARBA00022691"/>
    </source>
</evidence>
<dbReference type="InterPro" id="IPR011990">
    <property type="entry name" value="TPR-like_helical_dom_sf"/>
</dbReference>
<evidence type="ECO:0000313" key="4">
    <source>
        <dbReference type="EMBL" id="CAD7398215.1"/>
    </source>
</evidence>
<keyword evidence="3" id="KW-0949">S-adenosyl-L-methionine</keyword>
<sequence length="154" mass="17351">MDMWIKLQILMSFCDSVEVRVRIPAGCCELVERGDITGGLEKLLVCWKVHRQCTYKYSKDLTNCLDQTAKCYAMLGHFRKSVLCLELCLPAVEEQFGPNSIELANELQKVTDVMICELQQIPPHSHKFIKNNVTCAIGATSLLGNKLPSAGFKW</sequence>
<accession>A0A7R9CKG3</accession>
<name>A0A7R9CKG3_TIMCR</name>
<keyword evidence="2" id="KW-0808">Transferase</keyword>
<protein>
    <submittedName>
        <fullName evidence="4">Uncharacterized protein</fullName>
    </submittedName>
</protein>
<dbReference type="AlphaFoldDB" id="A0A7R9CKG3"/>
<dbReference type="GO" id="GO:0042826">
    <property type="term" value="F:histone deacetylase binding"/>
    <property type="evidence" value="ECO:0007669"/>
    <property type="project" value="TreeGrafter"/>
</dbReference>
<keyword evidence="1" id="KW-0489">Methyltransferase</keyword>
<dbReference type="PANTHER" id="PTHR46165">
    <property type="entry name" value="SET AND MYND DOMAIN-CONTAINING PROTEIN 4"/>
    <property type="match status" value="1"/>
</dbReference>
<dbReference type="GO" id="GO:0032259">
    <property type="term" value="P:methylation"/>
    <property type="evidence" value="ECO:0007669"/>
    <property type="project" value="UniProtKB-KW"/>
</dbReference>
<organism evidence="4">
    <name type="scientific">Timema cristinae</name>
    <name type="common">Walking stick</name>
    <dbReference type="NCBI Taxonomy" id="61476"/>
    <lineage>
        <taxon>Eukaryota</taxon>
        <taxon>Metazoa</taxon>
        <taxon>Ecdysozoa</taxon>
        <taxon>Arthropoda</taxon>
        <taxon>Hexapoda</taxon>
        <taxon>Insecta</taxon>
        <taxon>Pterygota</taxon>
        <taxon>Neoptera</taxon>
        <taxon>Polyneoptera</taxon>
        <taxon>Phasmatodea</taxon>
        <taxon>Timematodea</taxon>
        <taxon>Timematoidea</taxon>
        <taxon>Timematidae</taxon>
        <taxon>Timema</taxon>
    </lineage>
</organism>
<dbReference type="GO" id="GO:0008168">
    <property type="term" value="F:methyltransferase activity"/>
    <property type="evidence" value="ECO:0007669"/>
    <property type="project" value="UniProtKB-KW"/>
</dbReference>
<gene>
    <name evidence="4" type="ORF">TCEB3V08_LOCUS4404</name>
</gene>
<dbReference type="InterPro" id="IPR052097">
    <property type="entry name" value="SET-MYND_domain_protein"/>
</dbReference>
<dbReference type="EMBL" id="OC317646">
    <property type="protein sequence ID" value="CAD7398215.1"/>
    <property type="molecule type" value="Genomic_DNA"/>
</dbReference>
<reference evidence="4" key="1">
    <citation type="submission" date="2020-11" db="EMBL/GenBank/DDBJ databases">
        <authorList>
            <person name="Tran Van P."/>
        </authorList>
    </citation>
    <scope>NUCLEOTIDE SEQUENCE</scope>
</reference>
<proteinExistence type="predicted"/>
<dbReference type="Gene3D" id="1.25.40.10">
    <property type="entry name" value="Tetratricopeptide repeat domain"/>
    <property type="match status" value="1"/>
</dbReference>